<dbReference type="SUPFAM" id="SSF51338">
    <property type="entry name" value="Composite domain of metallo-dependent hydrolases"/>
    <property type="match status" value="1"/>
</dbReference>
<proteinExistence type="predicted"/>
<dbReference type="PANTHER" id="PTHR22642">
    <property type="entry name" value="IMIDAZOLONEPROPIONASE"/>
    <property type="match status" value="1"/>
</dbReference>
<keyword evidence="3" id="KW-1185">Reference proteome</keyword>
<dbReference type="Gene3D" id="3.10.310.70">
    <property type="match status" value="1"/>
</dbReference>
<evidence type="ECO:0000259" key="1">
    <source>
        <dbReference type="Pfam" id="PF07969"/>
    </source>
</evidence>
<dbReference type="Gene3D" id="2.30.40.10">
    <property type="entry name" value="Urease, subunit C, domain 1"/>
    <property type="match status" value="1"/>
</dbReference>
<dbReference type="SUPFAM" id="SSF51556">
    <property type="entry name" value="Metallo-dependent hydrolases"/>
    <property type="match status" value="1"/>
</dbReference>
<dbReference type="InterPro" id="IPR013108">
    <property type="entry name" value="Amidohydro_3"/>
</dbReference>
<accession>A0ABT8TQZ2</accession>
<dbReference type="EMBL" id="JAULSC010000004">
    <property type="protein sequence ID" value="MDO3395418.1"/>
    <property type="molecule type" value="Genomic_DNA"/>
</dbReference>
<dbReference type="Proteomes" id="UP001168363">
    <property type="component" value="Unassembled WGS sequence"/>
</dbReference>
<dbReference type="PANTHER" id="PTHR22642:SF2">
    <property type="entry name" value="PROTEIN LONG AFTER FAR-RED 3"/>
    <property type="match status" value="1"/>
</dbReference>
<feature type="domain" description="Amidohydrolase 3" evidence="1">
    <location>
        <begin position="39"/>
        <end position="418"/>
    </location>
</feature>
<comment type="caution">
    <text evidence="2">The sequence shown here is derived from an EMBL/GenBank/DDBJ whole genome shotgun (WGS) entry which is preliminary data.</text>
</comment>
<evidence type="ECO:0000313" key="3">
    <source>
        <dbReference type="Proteomes" id="UP001168363"/>
    </source>
</evidence>
<protein>
    <submittedName>
        <fullName evidence="2">Amidohydrolase family protein</fullName>
    </submittedName>
</protein>
<dbReference type="Gene3D" id="3.20.20.140">
    <property type="entry name" value="Metal-dependent hydrolases"/>
    <property type="match status" value="2"/>
</dbReference>
<reference evidence="2" key="1">
    <citation type="submission" date="2023-06" db="EMBL/GenBank/DDBJ databases">
        <title>Genome sequence of Nocardioides sp. SOB44.</title>
        <authorList>
            <person name="Zhang G."/>
        </authorList>
    </citation>
    <scope>NUCLEOTIDE SEQUENCE</scope>
    <source>
        <strain evidence="2">SOB44</strain>
    </source>
</reference>
<evidence type="ECO:0000313" key="2">
    <source>
        <dbReference type="EMBL" id="MDO3395418.1"/>
    </source>
</evidence>
<dbReference type="Pfam" id="PF07969">
    <property type="entry name" value="Amidohydro_3"/>
    <property type="match status" value="1"/>
</dbReference>
<dbReference type="InterPro" id="IPR032466">
    <property type="entry name" value="Metal_Hydrolase"/>
</dbReference>
<dbReference type="InterPro" id="IPR011059">
    <property type="entry name" value="Metal-dep_hydrolase_composite"/>
</dbReference>
<gene>
    <name evidence="2" type="ORF">QWJ41_06800</name>
</gene>
<dbReference type="RefSeq" id="WP_302706735.1">
    <property type="nucleotide sequence ID" value="NZ_JAULSC010000004.1"/>
</dbReference>
<organism evidence="2 3">
    <name type="scientific">Nocardioides cremeus</name>
    <dbReference type="NCBI Taxonomy" id="3058044"/>
    <lineage>
        <taxon>Bacteria</taxon>
        <taxon>Bacillati</taxon>
        <taxon>Actinomycetota</taxon>
        <taxon>Actinomycetes</taxon>
        <taxon>Propionibacteriales</taxon>
        <taxon>Nocardioidaceae</taxon>
        <taxon>Nocardioides</taxon>
    </lineage>
</organism>
<name>A0ABT8TQZ2_9ACTN</name>
<sequence>MRTTLLTRVEVAGQLVDVRLRRDRIVNLEPRLAAEESDEVVDGGEAALLPGLHDHHLHLLALAAARASVDCRDGLTALAAAPGDGWVRGVGLPWSPDRHDLDAVQARRPVRVQHRSGALWVLNSAALAAVDHVLDDSLDVERDPSGAPTGRLWRYDDRLRPALPETALDLGALGRELAAFGITSVTDATPGLEGFEGQDLLPQRVWFLGRRKLLLRDHDLPSFDELCATIAERHGAGEPVAVHCVTRESLLLTLAALDEVGRLPGDRIEHAAVVPPGVTERLRGLRVVTQPGFLADRGDDYRARVHPDDLPHLYPFGSLLAAGVDVAASSDAPYGPLDPWAVIAAARDRRTGSGVVLGEAERVAARVALAGYLTDEHGGPRRVRPGEPADLVLLSTTLDEALAVPRHEVVRAVWCSGVRSGGPAGTALT</sequence>